<keyword evidence="4 8" id="KW-0812">Transmembrane</keyword>
<feature type="compositionally biased region" description="Low complexity" evidence="7">
    <location>
        <begin position="448"/>
        <end position="457"/>
    </location>
</feature>
<dbReference type="AlphaFoldDB" id="A0A0D2BEL4"/>
<feature type="transmembrane region" description="Helical" evidence="8">
    <location>
        <begin position="234"/>
        <end position="253"/>
    </location>
</feature>
<feature type="compositionally biased region" description="Polar residues" evidence="7">
    <location>
        <begin position="24"/>
        <end position="40"/>
    </location>
</feature>
<dbReference type="GO" id="GO:0005462">
    <property type="term" value="F:UDP-N-acetylglucosamine transmembrane transporter activity"/>
    <property type="evidence" value="ECO:0007669"/>
    <property type="project" value="TreeGrafter"/>
</dbReference>
<dbReference type="VEuPathDB" id="FungiDB:PV08_04191"/>
<protein>
    <recommendedName>
        <fullName evidence="11">Sugar phosphate transporter domain-containing protein</fullName>
    </recommendedName>
</protein>
<dbReference type="GeneID" id="27331274"/>
<gene>
    <name evidence="9" type="ORF">PV08_04191</name>
</gene>
<keyword evidence="10" id="KW-1185">Reference proteome</keyword>
<feature type="transmembrane region" description="Helical" evidence="8">
    <location>
        <begin position="187"/>
        <end position="206"/>
    </location>
</feature>
<evidence type="ECO:0000256" key="2">
    <source>
        <dbReference type="ARBA" id="ARBA00022448"/>
    </source>
</evidence>
<dbReference type="Proteomes" id="UP000053328">
    <property type="component" value="Unassembled WGS sequence"/>
</dbReference>
<comment type="subcellular location">
    <subcellularLocation>
        <location evidence="1">Endomembrane system</location>
        <topology evidence="1">Multi-pass membrane protein</topology>
    </subcellularLocation>
</comment>
<dbReference type="RefSeq" id="XP_016237216.1">
    <property type="nucleotide sequence ID" value="XM_016378539.1"/>
</dbReference>
<dbReference type="EMBL" id="KN847494">
    <property type="protein sequence ID" value="KIW17000.1"/>
    <property type="molecule type" value="Genomic_DNA"/>
</dbReference>
<evidence type="ECO:0000313" key="9">
    <source>
        <dbReference type="EMBL" id="KIW17000.1"/>
    </source>
</evidence>
<feature type="transmembrane region" description="Helical" evidence="8">
    <location>
        <begin position="365"/>
        <end position="385"/>
    </location>
</feature>
<feature type="transmembrane region" description="Helical" evidence="8">
    <location>
        <begin position="392"/>
        <end position="413"/>
    </location>
</feature>
<feature type="transmembrane region" description="Helical" evidence="8">
    <location>
        <begin position="58"/>
        <end position="78"/>
    </location>
</feature>
<keyword evidence="2" id="KW-0813">Transport</keyword>
<dbReference type="GO" id="GO:0005789">
    <property type="term" value="C:endoplasmic reticulum membrane"/>
    <property type="evidence" value="ECO:0007669"/>
    <property type="project" value="TreeGrafter"/>
</dbReference>
<evidence type="ECO:0008006" key="11">
    <source>
        <dbReference type="Google" id="ProtNLM"/>
    </source>
</evidence>
<evidence type="ECO:0000256" key="5">
    <source>
        <dbReference type="ARBA" id="ARBA00022989"/>
    </source>
</evidence>
<evidence type="ECO:0000256" key="6">
    <source>
        <dbReference type="ARBA" id="ARBA00023136"/>
    </source>
</evidence>
<dbReference type="GO" id="GO:0005464">
    <property type="term" value="F:UDP-xylose transmembrane transporter activity"/>
    <property type="evidence" value="ECO:0007669"/>
    <property type="project" value="TreeGrafter"/>
</dbReference>
<accession>A0A0D2BEL4</accession>
<evidence type="ECO:0000256" key="3">
    <source>
        <dbReference type="ARBA" id="ARBA00022597"/>
    </source>
</evidence>
<feature type="region of interest" description="Disordered" evidence="7">
    <location>
        <begin position="1"/>
        <end position="52"/>
    </location>
</feature>
<keyword evidence="5 8" id="KW-1133">Transmembrane helix</keyword>
<dbReference type="PANTHER" id="PTHR10778">
    <property type="entry name" value="SOLUTE CARRIER FAMILY 35 MEMBER B"/>
    <property type="match status" value="1"/>
</dbReference>
<dbReference type="STRING" id="91928.A0A0D2BEL4"/>
<evidence type="ECO:0000256" key="8">
    <source>
        <dbReference type="SAM" id="Phobius"/>
    </source>
</evidence>
<proteinExistence type="predicted"/>
<evidence type="ECO:0000256" key="4">
    <source>
        <dbReference type="ARBA" id="ARBA00022692"/>
    </source>
</evidence>
<feature type="compositionally biased region" description="Low complexity" evidence="7">
    <location>
        <begin position="41"/>
        <end position="52"/>
    </location>
</feature>
<keyword evidence="6 8" id="KW-0472">Membrane</keyword>
<sequence length="472" mass="50202">MNRRKVKSPAPPSPPTNTAEANGSVVSSPSKRQSAQAQAHSETTAFPTSSTSSKTTSILSIWAPTLVLIFGGCCSNVYTLESLIKTSPSSGPLITAFQFLLVAVATLPRHLSLSRGWRHGWLRPRAIPLRKWLVYTAYFLSINILNNMAFKYRISVPLHIILRSAGPVTTMAVGRMYGGKHYPTHKVVAVFLLFVGVVLAAFADAASKEAHRSPSDFEHQPPTSAAATTASQQAPGFALLASALILSACMGLYTDNMYSTHGRSSSITSETLFYSHAMSLPYFATQMKPLTLEFASVKAAAISDYEYNEHDNPGTFSWGQNNKTPIALDRRPVGSAGSLPLAALLSSPSNWMPALSLALHVPRPVLLLLLNAATQLLCIVGVNRLSAQSSSLTVSIVLNIRKLASLVLSIWLFGNDLPSGVMVGAAIVFVGGGLYAMPGGLGLGSGPGSSKVVSLSSAPTKEDEHKKEKKGL</sequence>
<feature type="transmembrane region" description="Helical" evidence="8">
    <location>
        <begin position="90"/>
        <end position="111"/>
    </location>
</feature>
<feature type="compositionally biased region" description="Basic and acidic residues" evidence="7">
    <location>
        <begin position="460"/>
        <end position="472"/>
    </location>
</feature>
<name>A0A0D2BEL4_9EURO</name>
<feature type="region of interest" description="Disordered" evidence="7">
    <location>
        <begin position="448"/>
        <end position="472"/>
    </location>
</feature>
<evidence type="ECO:0000313" key="10">
    <source>
        <dbReference type="Proteomes" id="UP000053328"/>
    </source>
</evidence>
<dbReference type="HOGENOM" id="CLU_033007_0_0_1"/>
<dbReference type="OrthoDB" id="999962at2759"/>
<dbReference type="InterPro" id="IPR013657">
    <property type="entry name" value="SCL35B1-4/HUT1"/>
</dbReference>
<organism evidence="9 10">
    <name type="scientific">Exophiala spinifera</name>
    <dbReference type="NCBI Taxonomy" id="91928"/>
    <lineage>
        <taxon>Eukaryota</taxon>
        <taxon>Fungi</taxon>
        <taxon>Dikarya</taxon>
        <taxon>Ascomycota</taxon>
        <taxon>Pezizomycotina</taxon>
        <taxon>Eurotiomycetes</taxon>
        <taxon>Chaetothyriomycetidae</taxon>
        <taxon>Chaetothyriales</taxon>
        <taxon>Herpotrichiellaceae</taxon>
        <taxon>Exophiala</taxon>
    </lineage>
</organism>
<feature type="transmembrane region" description="Helical" evidence="8">
    <location>
        <begin position="419"/>
        <end position="437"/>
    </location>
</feature>
<dbReference type="Pfam" id="PF08449">
    <property type="entry name" value="UAA"/>
    <property type="match status" value="1"/>
</dbReference>
<dbReference type="PANTHER" id="PTHR10778:SF4">
    <property type="entry name" value="NUCLEOTIDE SUGAR TRANSPORTER SLC35B4"/>
    <property type="match status" value="1"/>
</dbReference>
<evidence type="ECO:0000256" key="7">
    <source>
        <dbReference type="SAM" id="MobiDB-lite"/>
    </source>
</evidence>
<reference evidence="9 10" key="1">
    <citation type="submission" date="2015-01" db="EMBL/GenBank/DDBJ databases">
        <title>The Genome Sequence of Exophiala spinifera CBS89968.</title>
        <authorList>
            <consortium name="The Broad Institute Genomics Platform"/>
            <person name="Cuomo C."/>
            <person name="de Hoog S."/>
            <person name="Gorbushina A."/>
            <person name="Stielow B."/>
            <person name="Teixiera M."/>
            <person name="Abouelleil A."/>
            <person name="Chapman S.B."/>
            <person name="Priest M."/>
            <person name="Young S.K."/>
            <person name="Wortman J."/>
            <person name="Nusbaum C."/>
            <person name="Birren B."/>
        </authorList>
    </citation>
    <scope>NUCLEOTIDE SEQUENCE [LARGE SCALE GENOMIC DNA]</scope>
    <source>
        <strain evidence="9 10">CBS 89968</strain>
    </source>
</reference>
<keyword evidence="3" id="KW-0762">Sugar transport</keyword>
<evidence type="ECO:0000256" key="1">
    <source>
        <dbReference type="ARBA" id="ARBA00004127"/>
    </source>
</evidence>
<dbReference type="GO" id="GO:0000139">
    <property type="term" value="C:Golgi membrane"/>
    <property type="evidence" value="ECO:0007669"/>
    <property type="project" value="TreeGrafter"/>
</dbReference>